<keyword evidence="1" id="KW-0175">Coiled coil</keyword>
<reference evidence="3 4" key="1">
    <citation type="submission" date="2016-12" db="EMBL/GenBank/DDBJ databases">
        <authorList>
            <person name="Song W.-J."/>
            <person name="Kurnit D.M."/>
        </authorList>
    </citation>
    <scope>NUCLEOTIDE SEQUENCE [LARGE SCALE GENOMIC DNA]</scope>
    <source>
        <strain evidence="3 4">DSM 19599</strain>
    </source>
</reference>
<evidence type="ECO:0000256" key="1">
    <source>
        <dbReference type="SAM" id="Coils"/>
    </source>
</evidence>
<evidence type="ECO:0000313" key="4">
    <source>
        <dbReference type="Proteomes" id="UP000186406"/>
    </source>
</evidence>
<keyword evidence="2" id="KW-0812">Transmembrane</keyword>
<keyword evidence="2" id="KW-1133">Transmembrane helix</keyword>
<dbReference type="SUPFAM" id="SSF55961">
    <property type="entry name" value="Bet v1-like"/>
    <property type="match status" value="1"/>
</dbReference>
<protein>
    <recommendedName>
        <fullName evidence="5">Carbon monoxide dehydrogenase subunit G</fullName>
    </recommendedName>
</protein>
<evidence type="ECO:0000256" key="2">
    <source>
        <dbReference type="SAM" id="Phobius"/>
    </source>
</evidence>
<proteinExistence type="predicted"/>
<sequence length="158" mass="16588">MEMTGEYRIPAPRQVVWDALTDPTAPIAPVTISGQVPPQSLTLTLADGTGIGVALVEDGDETILGYTGLGEAVSVGRVAAFFDAFAVRFGGESTLEEVMPIAPTHVPKVEELVEEVEQAAEQAEERLEVAAGKGFLGGPIAWGFIAVAVLIVLLAIFR</sequence>
<accession>A0A1M7ZLP7</accession>
<keyword evidence="4" id="KW-1185">Reference proteome</keyword>
<dbReference type="Proteomes" id="UP000186406">
    <property type="component" value="Unassembled WGS sequence"/>
</dbReference>
<evidence type="ECO:0008006" key="5">
    <source>
        <dbReference type="Google" id="ProtNLM"/>
    </source>
</evidence>
<dbReference type="EMBL" id="FRXO01000004">
    <property type="protein sequence ID" value="SHO65732.1"/>
    <property type="molecule type" value="Genomic_DNA"/>
</dbReference>
<evidence type="ECO:0000313" key="3">
    <source>
        <dbReference type="EMBL" id="SHO65732.1"/>
    </source>
</evidence>
<dbReference type="RefSeq" id="WP_073628840.1">
    <property type="nucleotide sequence ID" value="NZ_FRXO01000004.1"/>
</dbReference>
<keyword evidence="2" id="KW-0472">Membrane</keyword>
<dbReference type="AlphaFoldDB" id="A0A1M7ZLP7"/>
<feature type="coiled-coil region" evidence="1">
    <location>
        <begin position="106"/>
        <end position="133"/>
    </location>
</feature>
<dbReference type="STRING" id="1123029.SAMN02745172_02378"/>
<dbReference type="OrthoDB" id="9787428at2"/>
<feature type="transmembrane region" description="Helical" evidence="2">
    <location>
        <begin position="135"/>
        <end position="157"/>
    </location>
</feature>
<gene>
    <name evidence="3" type="ORF">SAMN02745172_02378</name>
</gene>
<organism evidence="3 4">
    <name type="scientific">Pseudoxanthobacter soli DSM 19599</name>
    <dbReference type="NCBI Taxonomy" id="1123029"/>
    <lineage>
        <taxon>Bacteria</taxon>
        <taxon>Pseudomonadati</taxon>
        <taxon>Pseudomonadota</taxon>
        <taxon>Alphaproteobacteria</taxon>
        <taxon>Hyphomicrobiales</taxon>
        <taxon>Segnochrobactraceae</taxon>
        <taxon>Pseudoxanthobacter</taxon>
    </lineage>
</organism>
<name>A0A1M7ZLP7_9HYPH</name>